<sequence>MQAAANIRQLLGHPPSSQLILQFLSSLSTTVSTSSSPTPEVKAYPDAVYFNFYALGISLLFLPVHGYKPRTGTPRADLEEDHLVLDGIDIYNSPERPPPEAEGKSARGAATSIYSAYPIFPMALTLPPRTVDGKERPSAIAITQQTTGKEFLTWLGEPDRKGGGAGPSSGSIGIWIQYSKDGLMVEFGGDESRGPQAWDRGKDAVWKVISIIPPTE</sequence>
<accession>A0ACB8S6E6</accession>
<reference evidence="1" key="2">
    <citation type="journal article" date="2022" name="New Phytol.">
        <title>Evolutionary transition to the ectomycorrhizal habit in the genomes of a hyperdiverse lineage of mushroom-forming fungi.</title>
        <authorList>
            <person name="Looney B."/>
            <person name="Miyauchi S."/>
            <person name="Morin E."/>
            <person name="Drula E."/>
            <person name="Courty P.E."/>
            <person name="Kohler A."/>
            <person name="Kuo A."/>
            <person name="LaButti K."/>
            <person name="Pangilinan J."/>
            <person name="Lipzen A."/>
            <person name="Riley R."/>
            <person name="Andreopoulos W."/>
            <person name="He G."/>
            <person name="Johnson J."/>
            <person name="Nolan M."/>
            <person name="Tritt A."/>
            <person name="Barry K.W."/>
            <person name="Grigoriev I.V."/>
            <person name="Nagy L.G."/>
            <person name="Hibbett D."/>
            <person name="Henrissat B."/>
            <person name="Matheny P.B."/>
            <person name="Labbe J."/>
            <person name="Martin F.M."/>
        </authorList>
    </citation>
    <scope>NUCLEOTIDE SEQUENCE</scope>
    <source>
        <strain evidence="1">FP105234-sp</strain>
    </source>
</reference>
<reference evidence="1" key="1">
    <citation type="submission" date="2021-02" db="EMBL/GenBank/DDBJ databases">
        <authorList>
            <consortium name="DOE Joint Genome Institute"/>
            <person name="Ahrendt S."/>
            <person name="Looney B.P."/>
            <person name="Miyauchi S."/>
            <person name="Morin E."/>
            <person name="Drula E."/>
            <person name="Courty P.E."/>
            <person name="Chicoki N."/>
            <person name="Fauchery L."/>
            <person name="Kohler A."/>
            <person name="Kuo A."/>
            <person name="Labutti K."/>
            <person name="Pangilinan J."/>
            <person name="Lipzen A."/>
            <person name="Riley R."/>
            <person name="Andreopoulos W."/>
            <person name="He G."/>
            <person name="Johnson J."/>
            <person name="Barry K.W."/>
            <person name="Grigoriev I.V."/>
            <person name="Nagy L."/>
            <person name="Hibbett D."/>
            <person name="Henrissat B."/>
            <person name="Matheny P.B."/>
            <person name="Labbe J."/>
            <person name="Martin F."/>
        </authorList>
    </citation>
    <scope>NUCLEOTIDE SEQUENCE</scope>
    <source>
        <strain evidence="1">FP105234-sp</strain>
    </source>
</reference>
<evidence type="ECO:0000313" key="1">
    <source>
        <dbReference type="EMBL" id="KAI0051651.1"/>
    </source>
</evidence>
<evidence type="ECO:0000313" key="2">
    <source>
        <dbReference type="Proteomes" id="UP000814033"/>
    </source>
</evidence>
<comment type="caution">
    <text evidence="1">The sequence shown here is derived from an EMBL/GenBank/DDBJ whole genome shotgun (WGS) entry which is preliminary data.</text>
</comment>
<dbReference type="Proteomes" id="UP000814033">
    <property type="component" value="Unassembled WGS sequence"/>
</dbReference>
<name>A0ACB8S6E6_9AGAM</name>
<proteinExistence type="predicted"/>
<dbReference type="EMBL" id="MU275850">
    <property type="protein sequence ID" value="KAI0051651.1"/>
    <property type="molecule type" value="Genomic_DNA"/>
</dbReference>
<gene>
    <name evidence="1" type="ORF">FA95DRAFT_1554177</name>
</gene>
<organism evidence="1 2">
    <name type="scientific">Auriscalpium vulgare</name>
    <dbReference type="NCBI Taxonomy" id="40419"/>
    <lineage>
        <taxon>Eukaryota</taxon>
        <taxon>Fungi</taxon>
        <taxon>Dikarya</taxon>
        <taxon>Basidiomycota</taxon>
        <taxon>Agaricomycotina</taxon>
        <taxon>Agaricomycetes</taxon>
        <taxon>Russulales</taxon>
        <taxon>Auriscalpiaceae</taxon>
        <taxon>Auriscalpium</taxon>
    </lineage>
</organism>
<protein>
    <submittedName>
        <fullName evidence="1">Uncharacterized protein</fullName>
    </submittedName>
</protein>
<keyword evidence="2" id="KW-1185">Reference proteome</keyword>